<feature type="compositionally biased region" description="Low complexity" evidence="5">
    <location>
        <begin position="135"/>
        <end position="147"/>
    </location>
</feature>
<feature type="region of interest" description="Disordered" evidence="5">
    <location>
        <begin position="132"/>
        <end position="166"/>
    </location>
</feature>
<dbReference type="GO" id="GO:0003723">
    <property type="term" value="F:RNA binding"/>
    <property type="evidence" value="ECO:0007669"/>
    <property type="project" value="UniProtKB-UniRule"/>
</dbReference>
<dbReference type="InterPro" id="IPR036612">
    <property type="entry name" value="KH_dom_type_1_sf"/>
</dbReference>
<feature type="compositionally biased region" description="Basic and acidic residues" evidence="5">
    <location>
        <begin position="566"/>
        <end position="581"/>
    </location>
</feature>
<dbReference type="InterPro" id="IPR015096">
    <property type="entry name" value="FUBP_C"/>
</dbReference>
<feature type="domain" description="K Homology" evidence="6">
    <location>
        <begin position="59"/>
        <end position="128"/>
    </location>
</feature>
<dbReference type="InterPro" id="IPR004088">
    <property type="entry name" value="KH_dom_type_1"/>
</dbReference>
<proteinExistence type="predicted"/>
<organism evidence="7 8">
    <name type="scientific">Ramazzottius varieornatus</name>
    <name type="common">Water bear</name>
    <name type="synonym">Tardigrade</name>
    <dbReference type="NCBI Taxonomy" id="947166"/>
    <lineage>
        <taxon>Eukaryota</taxon>
        <taxon>Metazoa</taxon>
        <taxon>Ecdysozoa</taxon>
        <taxon>Tardigrada</taxon>
        <taxon>Eutardigrada</taxon>
        <taxon>Parachela</taxon>
        <taxon>Hypsibioidea</taxon>
        <taxon>Ramazzottiidae</taxon>
        <taxon>Ramazzottius</taxon>
    </lineage>
</organism>
<feature type="domain" description="K Homology" evidence="6">
    <location>
        <begin position="338"/>
        <end position="409"/>
    </location>
</feature>
<evidence type="ECO:0000256" key="4">
    <source>
        <dbReference type="PROSITE-ProRule" id="PRU00117"/>
    </source>
</evidence>
<gene>
    <name evidence="7" type="primary">RvY_16021-1</name>
    <name evidence="7" type="synonym">RvY_16021.1</name>
    <name evidence="7" type="ORF">RvY_16021</name>
</gene>
<accession>A0A1D1VWY9</accession>
<dbReference type="SMART" id="SM00322">
    <property type="entry name" value="KH"/>
    <property type="match status" value="4"/>
</dbReference>
<comment type="subcellular location">
    <subcellularLocation>
        <location evidence="1">Nucleus</location>
    </subcellularLocation>
</comment>
<dbReference type="InterPro" id="IPR004087">
    <property type="entry name" value="KH_dom"/>
</dbReference>
<evidence type="ECO:0000256" key="3">
    <source>
        <dbReference type="ARBA" id="ARBA00023242"/>
    </source>
</evidence>
<evidence type="ECO:0000259" key="6">
    <source>
        <dbReference type="SMART" id="SM00322"/>
    </source>
</evidence>
<dbReference type="OrthoDB" id="5204190at2759"/>
<dbReference type="GO" id="GO:0006355">
    <property type="term" value="P:regulation of DNA-templated transcription"/>
    <property type="evidence" value="ECO:0007669"/>
    <property type="project" value="InterPro"/>
</dbReference>
<evidence type="ECO:0000313" key="8">
    <source>
        <dbReference type="Proteomes" id="UP000186922"/>
    </source>
</evidence>
<dbReference type="Gene3D" id="3.30.1370.10">
    <property type="entry name" value="K Homology domain, type 1"/>
    <property type="match status" value="4"/>
</dbReference>
<dbReference type="Pfam" id="PF09005">
    <property type="entry name" value="FUBP_C"/>
    <property type="match status" value="1"/>
</dbReference>
<dbReference type="CDD" id="cd22398">
    <property type="entry name" value="KH-I_FUBP_rpt3"/>
    <property type="match status" value="1"/>
</dbReference>
<dbReference type="Pfam" id="PF00013">
    <property type="entry name" value="KH_1"/>
    <property type="match status" value="4"/>
</dbReference>
<dbReference type="PANTHER" id="PTHR10288">
    <property type="entry name" value="KH DOMAIN CONTAINING RNA BINDING PROTEIN"/>
    <property type="match status" value="1"/>
</dbReference>
<dbReference type="SUPFAM" id="SSF54791">
    <property type="entry name" value="Eukaryotic type KH-domain (KH-domain type I)"/>
    <property type="match status" value="4"/>
</dbReference>
<comment type="caution">
    <text evidence="7">The sequence shown here is derived from an EMBL/GenBank/DDBJ whole genome shotgun (WGS) entry which is preliminary data.</text>
</comment>
<dbReference type="Proteomes" id="UP000186922">
    <property type="component" value="Unassembled WGS sequence"/>
</dbReference>
<feature type="domain" description="K Homology" evidence="6">
    <location>
        <begin position="253"/>
        <end position="324"/>
    </location>
</feature>
<feature type="compositionally biased region" description="Gly residues" evidence="5">
    <location>
        <begin position="148"/>
        <end position="165"/>
    </location>
</feature>
<evidence type="ECO:0000256" key="2">
    <source>
        <dbReference type="ARBA" id="ARBA00022737"/>
    </source>
</evidence>
<feature type="region of interest" description="Disordered" evidence="5">
    <location>
        <begin position="19"/>
        <end position="43"/>
    </location>
</feature>
<dbReference type="PROSITE" id="PS50084">
    <property type="entry name" value="KH_TYPE_1"/>
    <property type="match status" value="4"/>
</dbReference>
<keyword evidence="3" id="KW-0539">Nucleus</keyword>
<protein>
    <recommendedName>
        <fullName evidence="6">K Homology domain-containing protein</fullName>
    </recommendedName>
</protein>
<dbReference type="EMBL" id="BDGG01000012">
    <property type="protein sequence ID" value="GAV05975.1"/>
    <property type="molecule type" value="Genomic_DNA"/>
</dbReference>
<keyword evidence="8" id="KW-1185">Reference proteome</keyword>
<keyword evidence="4" id="KW-0694">RNA-binding</keyword>
<keyword evidence="2" id="KW-0677">Repeat</keyword>
<evidence type="ECO:0000256" key="5">
    <source>
        <dbReference type="SAM" id="MobiDB-lite"/>
    </source>
</evidence>
<dbReference type="AlphaFoldDB" id="A0A1D1VWY9"/>
<reference evidence="7 8" key="1">
    <citation type="journal article" date="2016" name="Nat. Commun.">
        <title>Extremotolerant tardigrade genome and improved radiotolerance of human cultured cells by tardigrade-unique protein.</title>
        <authorList>
            <person name="Hashimoto T."/>
            <person name="Horikawa D.D."/>
            <person name="Saito Y."/>
            <person name="Kuwahara H."/>
            <person name="Kozuka-Hata H."/>
            <person name="Shin-I T."/>
            <person name="Minakuchi Y."/>
            <person name="Ohishi K."/>
            <person name="Motoyama A."/>
            <person name="Aizu T."/>
            <person name="Enomoto A."/>
            <person name="Kondo K."/>
            <person name="Tanaka S."/>
            <person name="Hara Y."/>
            <person name="Koshikawa S."/>
            <person name="Sagara H."/>
            <person name="Miura T."/>
            <person name="Yokobori S."/>
            <person name="Miyagawa K."/>
            <person name="Suzuki Y."/>
            <person name="Kubo T."/>
            <person name="Oyama M."/>
            <person name="Kohara Y."/>
            <person name="Fujiyama A."/>
            <person name="Arakawa K."/>
            <person name="Katayama T."/>
            <person name="Toyoda A."/>
            <person name="Kunieda T."/>
        </authorList>
    </citation>
    <scope>NUCLEOTIDE SEQUENCE [LARGE SCALE GENOMIC DNA]</scope>
    <source>
        <strain evidence="7 8">YOKOZUNA-1</strain>
    </source>
</reference>
<evidence type="ECO:0000313" key="7">
    <source>
        <dbReference type="EMBL" id="GAV05975.1"/>
    </source>
</evidence>
<dbReference type="STRING" id="947166.A0A1D1VWY9"/>
<feature type="domain" description="K Homology" evidence="6">
    <location>
        <begin position="169"/>
        <end position="240"/>
    </location>
</feature>
<name>A0A1D1VWY9_RAMVA</name>
<feature type="region of interest" description="Disordered" evidence="5">
    <location>
        <begin position="566"/>
        <end position="589"/>
    </location>
</feature>
<dbReference type="CDD" id="cd22396">
    <property type="entry name" value="KH-I_FUBP_rpt1"/>
    <property type="match status" value="1"/>
</dbReference>
<evidence type="ECO:0000256" key="1">
    <source>
        <dbReference type="ARBA" id="ARBA00004123"/>
    </source>
</evidence>
<dbReference type="GO" id="GO:0005634">
    <property type="term" value="C:nucleus"/>
    <property type="evidence" value="ECO:0007669"/>
    <property type="project" value="UniProtKB-SubCell"/>
</dbReference>
<feature type="compositionally biased region" description="Gly residues" evidence="5">
    <location>
        <begin position="414"/>
        <end position="446"/>
    </location>
</feature>
<sequence length="589" mass="62873">MTDFAEALKKAKEIAKALAEQGKRSFPEEDGGGGTPAKRFSAGPPGMPGMNGAFNMPNGQTQEEWTVPNRMVGLIIGKGGENISRIQDTCGAKLQLGQEPVGDKRPCTIYGNPQAIQKCKEMVNEIIEKEGQRNQPFPGSFPGPGASPAGGGFGGPGGHQGGHPGLGAQSITIEVHVPRHKVGQVIGKGGETIRSLQDKTRVRMFLIQDVDPSMSTKPIKITGEPARVEEARRLVEEMIATPDGPGPGSERGMQVQDQVKVPRERVGVIIGKGGETIRDIQNETGARVQFVDLDQPHLEEKTCLISGRQGQVVEAKRMVEDLLRNALMMNQQKPIRQYEVEEIYKVPAAKTGIIIGKGGETIRMINERSGARVELDRNYPQTAEDRAFWVRGSRECVEAAKRMIEEKMQEQPRGPGGHYGGGGGGGGGHHQQGGGSWDGGHGGGGNHYWDPNAANSSDPSAAFWSAYCQQYYQMAAMGGMPAQPAMANAYMPAVPAMSQPISAEPAGAPGTTNGADATSASYYYNTANTPQADATQAAATVTTSADGQQDYSRAWIEYYRSVGQHKEADDLEATLKTRENGDASSSSSQ</sequence>
<feature type="region of interest" description="Disordered" evidence="5">
    <location>
        <begin position="407"/>
        <end position="452"/>
    </location>
</feature>